<evidence type="ECO:0000313" key="4">
    <source>
        <dbReference type="Proteomes" id="UP001457282"/>
    </source>
</evidence>
<organism evidence="3 4">
    <name type="scientific">Rubus argutus</name>
    <name type="common">Southern blackberry</name>
    <dbReference type="NCBI Taxonomy" id="59490"/>
    <lineage>
        <taxon>Eukaryota</taxon>
        <taxon>Viridiplantae</taxon>
        <taxon>Streptophyta</taxon>
        <taxon>Embryophyta</taxon>
        <taxon>Tracheophyta</taxon>
        <taxon>Spermatophyta</taxon>
        <taxon>Magnoliopsida</taxon>
        <taxon>eudicotyledons</taxon>
        <taxon>Gunneridae</taxon>
        <taxon>Pentapetalae</taxon>
        <taxon>rosids</taxon>
        <taxon>fabids</taxon>
        <taxon>Rosales</taxon>
        <taxon>Rosaceae</taxon>
        <taxon>Rosoideae</taxon>
        <taxon>Rosoideae incertae sedis</taxon>
        <taxon>Rubus</taxon>
    </lineage>
</organism>
<sequence>MAKLMDHGFGYGYLELVIFIAGAAWDRVVVVSLWLWVWIGDGDAWFRQSRDWARQVLLYQFHFFSGFGVVIAVGLVILMVAGFEHGLIGDHNGTREHRPRFVQRRESSLRGRGLSDPDSCGDNPELEFKDRYRKWYSCDISSFDLFQAPVHKFVPELCSASMVVDVKRNLSEGRALYFDNQDAINTAIDEVAECGHPFVFAHQVIANISSLFYKALRGSPRKSKA</sequence>
<evidence type="ECO:0000313" key="3">
    <source>
        <dbReference type="EMBL" id="KAK9919554.1"/>
    </source>
</evidence>
<dbReference type="Proteomes" id="UP001457282">
    <property type="component" value="Unassembled WGS sequence"/>
</dbReference>
<evidence type="ECO:0000256" key="1">
    <source>
        <dbReference type="SAM" id="MobiDB-lite"/>
    </source>
</evidence>
<keyword evidence="2" id="KW-0812">Transmembrane</keyword>
<feature type="transmembrane region" description="Helical" evidence="2">
    <location>
        <begin position="12"/>
        <end position="39"/>
    </location>
</feature>
<dbReference type="AlphaFoldDB" id="A0AAW1W490"/>
<reference evidence="3 4" key="1">
    <citation type="journal article" date="2023" name="G3 (Bethesda)">
        <title>A chromosome-length genome assembly and annotation of blackberry (Rubus argutus, cv. 'Hillquist').</title>
        <authorList>
            <person name="Bruna T."/>
            <person name="Aryal R."/>
            <person name="Dudchenko O."/>
            <person name="Sargent D.J."/>
            <person name="Mead D."/>
            <person name="Buti M."/>
            <person name="Cavallini A."/>
            <person name="Hytonen T."/>
            <person name="Andres J."/>
            <person name="Pham M."/>
            <person name="Weisz D."/>
            <person name="Mascagni F."/>
            <person name="Usai G."/>
            <person name="Natali L."/>
            <person name="Bassil N."/>
            <person name="Fernandez G.E."/>
            <person name="Lomsadze A."/>
            <person name="Armour M."/>
            <person name="Olukolu B."/>
            <person name="Poorten T."/>
            <person name="Britton C."/>
            <person name="Davik J."/>
            <person name="Ashrafi H."/>
            <person name="Aiden E.L."/>
            <person name="Borodovsky M."/>
            <person name="Worthington M."/>
        </authorList>
    </citation>
    <scope>NUCLEOTIDE SEQUENCE [LARGE SCALE GENOMIC DNA]</scope>
    <source>
        <strain evidence="3">PI 553951</strain>
    </source>
</reference>
<keyword evidence="2" id="KW-0472">Membrane</keyword>
<feature type="compositionally biased region" description="Basic and acidic residues" evidence="1">
    <location>
        <begin position="103"/>
        <end position="115"/>
    </location>
</feature>
<feature type="transmembrane region" description="Helical" evidence="2">
    <location>
        <begin position="59"/>
        <end position="81"/>
    </location>
</feature>
<keyword evidence="4" id="KW-1185">Reference proteome</keyword>
<keyword evidence="2" id="KW-1133">Transmembrane helix</keyword>
<feature type="region of interest" description="Disordered" evidence="1">
    <location>
        <begin position="100"/>
        <end position="122"/>
    </location>
</feature>
<dbReference type="EMBL" id="JBEDUW010000006">
    <property type="protein sequence ID" value="KAK9919554.1"/>
    <property type="molecule type" value="Genomic_DNA"/>
</dbReference>
<evidence type="ECO:0000256" key="2">
    <source>
        <dbReference type="SAM" id="Phobius"/>
    </source>
</evidence>
<gene>
    <name evidence="3" type="ORF">M0R45_028143</name>
</gene>
<accession>A0AAW1W490</accession>
<proteinExistence type="predicted"/>
<comment type="caution">
    <text evidence="3">The sequence shown here is derived from an EMBL/GenBank/DDBJ whole genome shotgun (WGS) entry which is preliminary data.</text>
</comment>
<name>A0AAW1W490_RUBAR</name>
<protein>
    <submittedName>
        <fullName evidence="3">Uncharacterized protein</fullName>
    </submittedName>
</protein>